<evidence type="ECO:0000256" key="2">
    <source>
        <dbReference type="ARBA" id="ARBA00022512"/>
    </source>
</evidence>
<keyword evidence="10" id="KW-1185">Reference proteome</keyword>
<dbReference type="Proteomes" id="UP000002297">
    <property type="component" value="Chromosome"/>
</dbReference>
<evidence type="ECO:0000256" key="5">
    <source>
        <dbReference type="ARBA" id="ARBA00023180"/>
    </source>
</evidence>
<dbReference type="InterPro" id="IPR008969">
    <property type="entry name" value="CarboxyPept-like_regulatory"/>
</dbReference>
<dbReference type="RefSeq" id="WP_013186880.1">
    <property type="nucleotide sequence ID" value="NC_014230.1"/>
</dbReference>
<dbReference type="PANTHER" id="PTHR31018:SF3">
    <property type="entry name" value="RECEPTOR PROTEIN-TYROSINE KINASE"/>
    <property type="match status" value="1"/>
</dbReference>
<comment type="subcellular location">
    <subcellularLocation>
        <location evidence="1">Secreted</location>
        <location evidence="1">Cell wall</location>
    </subcellularLocation>
</comment>
<evidence type="ECO:0000256" key="3">
    <source>
        <dbReference type="ARBA" id="ARBA00022525"/>
    </source>
</evidence>
<dbReference type="STRING" id="216432.CA2559_05580"/>
<evidence type="ECO:0000256" key="6">
    <source>
        <dbReference type="SAM" id="SignalP"/>
    </source>
</evidence>
<evidence type="ECO:0000313" key="10">
    <source>
        <dbReference type="Proteomes" id="UP000002297"/>
    </source>
</evidence>
<dbReference type="Gene3D" id="3.80.10.10">
    <property type="entry name" value="Ribonuclease Inhibitor"/>
    <property type="match status" value="2"/>
</dbReference>
<feature type="chain" id="PRO_5002660822" evidence="6">
    <location>
        <begin position="19"/>
        <end position="1118"/>
    </location>
</feature>
<feature type="signal peptide" evidence="6">
    <location>
        <begin position="1"/>
        <end position="18"/>
    </location>
</feature>
<dbReference type="SUPFAM" id="SSF52058">
    <property type="entry name" value="L domain-like"/>
    <property type="match status" value="4"/>
</dbReference>
<dbReference type="InterPro" id="IPR036941">
    <property type="entry name" value="Rcpt_L-dom_sf"/>
</dbReference>
<keyword evidence="2" id="KW-0134">Cell wall</keyword>
<evidence type="ECO:0000259" key="8">
    <source>
        <dbReference type="Pfam" id="PF24595"/>
    </source>
</evidence>
<sequence length="1118" mass="120173">MKQILLLISLLFTSIFYAQCPTGNFADLRTQADVDDFGANFPNCTTLIDLRIGTTAVSTDQITDLSPLSSLTTVQDLLVIENDDLLNLNGLGNITVENLTITQNESLQSISTSQIEVTSQLRILDNPSLVSLEGFEGTTMLQVLEISNNPITSLSGLDNLTTVTFSAAINDNDALLNLSGLGGLTLARGLSVNQNNNLQNLNGVGMLTVDNLGISSNVAMSEISTTTSINVTVNLEVNNNTSLDNFTGLEETTHLQDLRLSNNAITSFTGLNNLVEISDFFRIIQSPNITNFTGLDNLGIIESLEVNNNSSLTNLNGLPDATLSFVLISNNPVLQQIATTNTLQVTESLQVLLNDDLNNLQGLETTTSLSNVSISSNTISSLVGLENLTEVTGFLTIASNIILPNLTGLTNLQSVMTLVVEFNEDLINLDGLGSTTIQELAVTDNPSMSSIALTSELEGMQEIEIVDNALLTDLTGLENIVSTSFIGLSGNGITSLNGLQNLESVQNSFIINTNDMLPNLNGLTSLQYVESLTVGLNETMVNLNGVGDIQVAALRLTLSPNVQQPLTQGSIAVTSSIAIEDNPNITNLNGLETTTQVSSISIERNPLLFNINSLENATVVGNVQIIDNAALSNCSIESFCLAIAAGNTNFNIANNATGCNSLQEIEQGCIGVVNSLTGTISFDIDNNGCSTGNTPSEGILVSVENSNGILSTLTDSNGNYVLLLSDNEYTVYINEQSLPSDVSFSPASQTVLFTESETEVTADFCLTSSSSYDDLAVSIFPLEEARPGFETDYLINFENNGTTVLNPTITLMFEDTKMNYLSSTPQETSVTSNMVTWSFSNLQPFQSGSIVFTTDIFQPPTVNGDDILSYTVTISPNSNDAIPEDNSQVFEQIVVNSFDPNDKQVTQGESILEAEVPNYLDYLVRFQNTGTASAVNITVTDTLSNNLQWGTLKAVASSHEYRLEVEDGNIVKFIFEDIFLPAEQDDSEGSNGYVAFRIKPVASLTIGESVENTANIFFDFNEPIITNTVTTEVVAPLSVPETSMPENILIYPNPVNSYLNVETVSGNTVTSIVVTTLTGQRLLTSKNTSINLTSLTKGIYFVTVTTQQEKFIKRIIKD</sequence>
<dbReference type="HOGENOM" id="CLU_266849_0_0_10"/>
<feature type="domain" description="DUF7619" evidence="8">
    <location>
        <begin position="899"/>
        <end position="1032"/>
    </location>
</feature>
<keyword evidence="3" id="KW-0964">Secreted</keyword>
<dbReference type="Pfam" id="PF18962">
    <property type="entry name" value="Por_Secre_tail"/>
    <property type="match status" value="1"/>
</dbReference>
<evidence type="ECO:0000313" key="9">
    <source>
        <dbReference type="EMBL" id="EAP88205.1"/>
    </source>
</evidence>
<dbReference type="NCBIfam" id="TIGR04183">
    <property type="entry name" value="Por_Secre_tail"/>
    <property type="match status" value="1"/>
</dbReference>
<protein>
    <submittedName>
        <fullName evidence="9">Putative membrane-anchored cell surface protein</fullName>
    </submittedName>
</protein>
<dbReference type="SMART" id="SM00365">
    <property type="entry name" value="LRR_SD22"/>
    <property type="match status" value="4"/>
</dbReference>
<accession>A3U7I8</accession>
<dbReference type="InterPro" id="IPR055353">
    <property type="entry name" value="DUF7619"/>
</dbReference>
<keyword evidence="5" id="KW-0325">Glycoprotein</keyword>
<dbReference type="SUPFAM" id="SSF49464">
    <property type="entry name" value="Carboxypeptidase regulatory domain-like"/>
    <property type="match status" value="1"/>
</dbReference>
<dbReference type="InterPro" id="IPR001611">
    <property type="entry name" value="Leu-rich_rpt"/>
</dbReference>
<dbReference type="Pfam" id="PF24595">
    <property type="entry name" value="DUF7619"/>
    <property type="match status" value="1"/>
</dbReference>
<dbReference type="KEGG" id="cat:CA2559_05580"/>
<name>A3U7I8_CROAH</name>
<dbReference type="Gene3D" id="3.80.20.20">
    <property type="entry name" value="Receptor L-domain"/>
    <property type="match status" value="1"/>
</dbReference>
<organism evidence="9 10">
    <name type="scientific">Croceibacter atlanticus (strain ATCC BAA-628 / JCM 21780 / CIP 108009 / IAM 15332 / KCTC 12090 / HTCC2559)</name>
    <dbReference type="NCBI Taxonomy" id="216432"/>
    <lineage>
        <taxon>Bacteria</taxon>
        <taxon>Pseudomonadati</taxon>
        <taxon>Bacteroidota</taxon>
        <taxon>Flavobacteriia</taxon>
        <taxon>Flavobacteriales</taxon>
        <taxon>Flavobacteriaceae</taxon>
        <taxon>Croceibacter</taxon>
    </lineage>
</organism>
<dbReference type="eggNOG" id="COG4886">
    <property type="taxonomic scope" value="Bacteria"/>
</dbReference>
<feature type="domain" description="Secretion system C-terminal sorting" evidence="7">
    <location>
        <begin position="1050"/>
        <end position="1116"/>
    </location>
</feature>
<proteinExistence type="predicted"/>
<evidence type="ECO:0000256" key="4">
    <source>
        <dbReference type="ARBA" id="ARBA00022729"/>
    </source>
</evidence>
<evidence type="ECO:0000256" key="1">
    <source>
        <dbReference type="ARBA" id="ARBA00004191"/>
    </source>
</evidence>
<dbReference type="GO" id="GO:0030313">
    <property type="term" value="C:cell envelope"/>
    <property type="evidence" value="ECO:0007669"/>
    <property type="project" value="UniProtKB-SubCell"/>
</dbReference>
<dbReference type="Gene3D" id="2.60.40.1120">
    <property type="entry name" value="Carboxypeptidase-like, regulatory domain"/>
    <property type="match status" value="1"/>
</dbReference>
<dbReference type="AlphaFoldDB" id="A3U7I8"/>
<evidence type="ECO:0000259" key="7">
    <source>
        <dbReference type="Pfam" id="PF18962"/>
    </source>
</evidence>
<dbReference type="PROSITE" id="PS51450">
    <property type="entry name" value="LRR"/>
    <property type="match status" value="3"/>
</dbReference>
<dbReference type="GeneID" id="89452905"/>
<dbReference type="InterPro" id="IPR051648">
    <property type="entry name" value="CWI-Assembly_Regulator"/>
</dbReference>
<dbReference type="InterPro" id="IPR032675">
    <property type="entry name" value="LRR_dom_sf"/>
</dbReference>
<keyword evidence="4 6" id="KW-0732">Signal</keyword>
<dbReference type="OrthoDB" id="1110367at2"/>
<reference evidence="9 10" key="1">
    <citation type="journal article" date="2010" name="J. Bacteriol.">
        <title>The complete genome sequence of Croceibacter atlanticus HTCC2559T.</title>
        <authorList>
            <person name="Oh H.M."/>
            <person name="Kang I."/>
            <person name="Ferriera S."/>
            <person name="Giovannoni S.J."/>
            <person name="Cho J.C."/>
        </authorList>
    </citation>
    <scope>NUCLEOTIDE SEQUENCE [LARGE SCALE GENOMIC DNA]</scope>
    <source>
        <strain evidence="10">ATCC BAA-628 / HTCC2559 / KCTC 12090</strain>
    </source>
</reference>
<dbReference type="InterPro" id="IPR026444">
    <property type="entry name" value="Secre_tail"/>
</dbReference>
<dbReference type="PANTHER" id="PTHR31018">
    <property type="entry name" value="SPORULATION-SPECIFIC PROTEIN-RELATED"/>
    <property type="match status" value="1"/>
</dbReference>
<gene>
    <name evidence="9" type="ordered locus">CA2559_05580</name>
</gene>
<dbReference type="EMBL" id="CP002046">
    <property type="protein sequence ID" value="EAP88205.1"/>
    <property type="molecule type" value="Genomic_DNA"/>
</dbReference>